<evidence type="ECO:0000313" key="6">
    <source>
        <dbReference type="Proteomes" id="UP000234237"/>
    </source>
</evidence>
<dbReference type="SMART" id="SM00342">
    <property type="entry name" value="HTH_ARAC"/>
    <property type="match status" value="1"/>
</dbReference>
<dbReference type="GO" id="GO:0043565">
    <property type="term" value="F:sequence-specific DNA binding"/>
    <property type="evidence" value="ECO:0007669"/>
    <property type="project" value="InterPro"/>
</dbReference>
<dbReference type="PROSITE" id="PS00041">
    <property type="entry name" value="HTH_ARAC_FAMILY_1"/>
    <property type="match status" value="1"/>
</dbReference>
<keyword evidence="2" id="KW-0238">DNA-binding</keyword>
<protein>
    <submittedName>
        <fullName evidence="5">Xylose operon regulatory protein</fullName>
    </submittedName>
</protein>
<evidence type="ECO:0000313" key="5">
    <source>
        <dbReference type="EMBL" id="AUJ24333.1"/>
    </source>
</evidence>
<dbReference type="PROSITE" id="PS01124">
    <property type="entry name" value="HTH_ARAC_FAMILY_2"/>
    <property type="match status" value="1"/>
</dbReference>
<dbReference type="InterPro" id="IPR053142">
    <property type="entry name" value="PchR_regulatory_protein"/>
</dbReference>
<feature type="domain" description="HTH araC/xylS-type" evidence="4">
    <location>
        <begin position="212"/>
        <end position="310"/>
    </location>
</feature>
<dbReference type="InterPro" id="IPR009057">
    <property type="entry name" value="Homeodomain-like_sf"/>
</dbReference>
<dbReference type="RefSeq" id="WP_164085371.1">
    <property type="nucleotide sequence ID" value="NZ_CP018622.1"/>
</dbReference>
<dbReference type="Proteomes" id="UP000234237">
    <property type="component" value="Chromosome"/>
</dbReference>
<dbReference type="EMBL" id="CP018622">
    <property type="protein sequence ID" value="AUJ24333.1"/>
    <property type="molecule type" value="Genomic_DNA"/>
</dbReference>
<dbReference type="InterPro" id="IPR020449">
    <property type="entry name" value="Tscrpt_reg_AraC-type_HTH"/>
</dbReference>
<accession>A0A2K9IZX0</accession>
<dbReference type="PANTHER" id="PTHR47893">
    <property type="entry name" value="REGULATORY PROTEIN PCHR"/>
    <property type="match status" value="1"/>
</dbReference>
<dbReference type="InterPro" id="IPR018062">
    <property type="entry name" value="HTH_AraC-typ_CS"/>
</dbReference>
<keyword evidence="3" id="KW-0804">Transcription</keyword>
<evidence type="ECO:0000256" key="2">
    <source>
        <dbReference type="ARBA" id="ARBA00023125"/>
    </source>
</evidence>
<evidence type="ECO:0000256" key="3">
    <source>
        <dbReference type="ARBA" id="ARBA00023163"/>
    </source>
</evidence>
<evidence type="ECO:0000256" key="1">
    <source>
        <dbReference type="ARBA" id="ARBA00023015"/>
    </source>
</evidence>
<dbReference type="PRINTS" id="PR00032">
    <property type="entry name" value="HTHARAC"/>
</dbReference>
<proteinExistence type="predicted"/>
<organism evidence="5 6">
    <name type="scientific">Virgibacillus dokdonensis</name>
    <dbReference type="NCBI Taxonomy" id="302167"/>
    <lineage>
        <taxon>Bacteria</taxon>
        <taxon>Bacillati</taxon>
        <taxon>Bacillota</taxon>
        <taxon>Bacilli</taxon>
        <taxon>Bacillales</taxon>
        <taxon>Bacillaceae</taxon>
        <taxon>Virgibacillus</taxon>
    </lineage>
</organism>
<dbReference type="GO" id="GO:0003700">
    <property type="term" value="F:DNA-binding transcription factor activity"/>
    <property type="evidence" value="ECO:0007669"/>
    <property type="project" value="InterPro"/>
</dbReference>
<name>A0A2K9IZX0_9BACI</name>
<dbReference type="AlphaFoldDB" id="A0A2K9IZX0"/>
<dbReference type="InterPro" id="IPR018060">
    <property type="entry name" value="HTH_AraC"/>
</dbReference>
<dbReference type="Pfam" id="PF12833">
    <property type="entry name" value="HTH_18"/>
    <property type="match status" value="1"/>
</dbReference>
<keyword evidence="1" id="KW-0805">Transcription regulation</keyword>
<sequence>MKFKGFYALEEFSHVKMDQQKVLFQYNSKNQMLFYEVFEGISIVFNELETDELQCNKKTFHPMLSINYCYEGHVECEMVKGKRTCLSTKQLLLSVASATQEDFQVPSKYYKGITISVDLVHVSDKTLAVLADYQIDLERITKHLQHHTYCILDSETTIQHLFADLLKSPFQQQLPYLKLKVLETLFIISNMPLEQYVRTTDYIPHSKYKKMKKIAHYILKHFQEPLMISELCELFHVSESYLKKYFKVTFGESVHHYIQKTRIDQACQLLIETDLSILEIANSVGYKNSSKFAAIFKREKQQTPSQYRKEMRDELEHR</sequence>
<dbReference type="PANTHER" id="PTHR47893:SF1">
    <property type="entry name" value="REGULATORY PROTEIN PCHR"/>
    <property type="match status" value="1"/>
</dbReference>
<evidence type="ECO:0000259" key="4">
    <source>
        <dbReference type="PROSITE" id="PS01124"/>
    </source>
</evidence>
<reference evidence="6" key="1">
    <citation type="submission" date="2016-11" db="EMBL/GenBank/DDBJ databases">
        <title>Complete genome sequence of Virgibacillus pantothenticus 21D, a halophilic bacterium isolated from the deep hypersaline anoxic basin Discovery in the Mediterranean Sea.</title>
        <authorList>
            <person name="Zeaiter Z."/>
            <person name="Booth J.M."/>
            <person name="Prosdocimi E.M."/>
            <person name="Mapelli F."/>
            <person name="Fusi M."/>
            <person name="Daffonchio D."/>
            <person name="Borin S."/>
            <person name="Crotti E."/>
        </authorList>
    </citation>
    <scope>NUCLEOTIDE SEQUENCE [LARGE SCALE GENOMIC DNA]</scope>
    <source>
        <strain evidence="6">21D</strain>
    </source>
</reference>
<dbReference type="Gene3D" id="1.10.10.60">
    <property type="entry name" value="Homeodomain-like"/>
    <property type="match status" value="2"/>
</dbReference>
<dbReference type="SUPFAM" id="SSF46689">
    <property type="entry name" value="Homeodomain-like"/>
    <property type="match status" value="2"/>
</dbReference>
<dbReference type="KEGG" id="vpn:A21D_01234"/>
<gene>
    <name evidence="5" type="primary">xylR</name>
    <name evidence="5" type="ORF">A21D_01234</name>
</gene>